<geneLocation type="plasmid" evidence="8 11">
    <name>pBb144S4a</name>
</geneLocation>
<proteinExistence type="predicted"/>
<evidence type="ECO:0000313" key="8">
    <source>
        <dbReference type="EMBL" id="UEM17891.1"/>
    </source>
</evidence>
<evidence type="ECO:0000256" key="3">
    <source>
        <dbReference type="ARBA" id="ARBA00022807"/>
    </source>
</evidence>
<dbReference type="EMBL" id="CP088277">
    <property type="protein sequence ID" value="UGX89485.1"/>
    <property type="molecule type" value="Genomic_DNA"/>
</dbReference>
<dbReference type="Gene3D" id="3.40.395.10">
    <property type="entry name" value="Adenoviral Proteinase, Chain A"/>
    <property type="match status" value="1"/>
</dbReference>
<dbReference type="SUPFAM" id="SSF54001">
    <property type="entry name" value="Cysteine proteinases"/>
    <property type="match status" value="1"/>
</dbReference>
<reference evidence="9 10" key="1">
    <citation type="journal article" date="2017" name="Syst. Appl. Microbiol.">
        <title>Soybeans inoculated with root zone soils of Canadian native legumes harbour diverse and novel Bradyrhizobium spp. that possess agricultural potential.</title>
        <authorList>
            <person name="Bromfield E.S.P."/>
            <person name="Cloutier S."/>
            <person name="Tambong J.T."/>
            <person name="Tran Thi T.V."/>
        </authorList>
    </citation>
    <scope>NUCLEOTIDE SEQUENCE [LARGE SCALE GENOMIC DNA]</scope>
    <source>
        <strain evidence="9 10">323S2</strain>
    </source>
</reference>
<dbReference type="Proteomes" id="UP000564836">
    <property type="component" value="Plasmid pBb323S2d"/>
</dbReference>
<feature type="region of interest" description="Disordered" evidence="4">
    <location>
        <begin position="1383"/>
        <end position="1420"/>
    </location>
</feature>
<dbReference type="KEGG" id="bban:J4G43_052665"/>
<feature type="region of interest" description="Disordered" evidence="4">
    <location>
        <begin position="577"/>
        <end position="599"/>
    </location>
</feature>
<feature type="compositionally biased region" description="Basic and acidic residues" evidence="4">
    <location>
        <begin position="1015"/>
        <end position="1024"/>
    </location>
</feature>
<protein>
    <submittedName>
        <fullName evidence="8">C48 family peptidase</fullName>
    </submittedName>
</protein>
<feature type="region of interest" description="Disordered" evidence="4">
    <location>
        <begin position="1003"/>
        <end position="1024"/>
    </location>
</feature>
<dbReference type="InterPro" id="IPR003653">
    <property type="entry name" value="Peptidase_C48_C"/>
</dbReference>
<feature type="region of interest" description="Disordered" evidence="4">
    <location>
        <begin position="1119"/>
        <end position="1138"/>
    </location>
</feature>
<keyword evidence="2" id="KW-0378">Hydrolase</keyword>
<dbReference type="InterPro" id="IPR044613">
    <property type="entry name" value="Nep1/2-like"/>
</dbReference>
<dbReference type="EMBL" id="CP086137">
    <property type="protein sequence ID" value="UEM17891.1"/>
    <property type="molecule type" value="Genomic_DNA"/>
</dbReference>
<feature type="compositionally biased region" description="Low complexity" evidence="4">
    <location>
        <begin position="589"/>
        <end position="599"/>
    </location>
</feature>
<evidence type="ECO:0000256" key="1">
    <source>
        <dbReference type="ARBA" id="ARBA00022670"/>
    </source>
</evidence>
<dbReference type="RefSeq" id="WP_180672139.1">
    <property type="nucleotide sequence ID" value="NZ_CP086137.1"/>
</dbReference>
<dbReference type="Pfam" id="PF02902">
    <property type="entry name" value="Peptidase_C48"/>
    <property type="match status" value="1"/>
</dbReference>
<dbReference type="PANTHER" id="PTHR46468">
    <property type="entry name" value="SENTRIN-SPECIFIC PROTEASE 8"/>
    <property type="match status" value="1"/>
</dbReference>
<dbReference type="GO" id="GO:0006508">
    <property type="term" value="P:proteolysis"/>
    <property type="evidence" value="ECO:0007669"/>
    <property type="project" value="UniProtKB-KW"/>
</dbReference>
<feature type="compositionally biased region" description="Polar residues" evidence="4">
    <location>
        <begin position="1281"/>
        <end position="1292"/>
    </location>
</feature>
<geneLocation type="plasmid" evidence="9 10">
    <name>pBb323S2d</name>
</geneLocation>
<feature type="region of interest" description="Disordered" evidence="4">
    <location>
        <begin position="274"/>
        <end position="295"/>
    </location>
</feature>
<reference evidence="10 11" key="4">
    <citation type="journal article" date="2022" name="Int. J. Syst. Evol. Microbiol.">
        <title>Strains of Bradyrhizobium barranii sp. nov. associated with legumes native to Canada are symbionts of soybeans and belong to different subspecies (subsp. barranii subsp. nov. and subsp. apii subsp. nov.) and symbiovars (sv. glycinearum and sv. septentrionale).</title>
        <authorList>
            <person name="Bromfield E.S.P."/>
            <person name="Cloutier S."/>
            <person name="Wasai-Hara S."/>
            <person name="Minamisawa K."/>
        </authorList>
    </citation>
    <scope>NUCLEOTIDE SEQUENCE [LARGE SCALE GENOMIC DNA]</scope>
    <source>
        <strain evidence="11">144S4</strain>
        <strain evidence="10">323S2</strain>
        <plasmid evidence="9 11">pBb144S4a</plasmid>
        <plasmid evidence="10">pBb323S2d</plasmid>
    </source>
</reference>
<dbReference type="PROSITE" id="PS50600">
    <property type="entry name" value="ULP_PROTEASE"/>
    <property type="match status" value="1"/>
</dbReference>
<feature type="region of interest" description="Disordered" evidence="4">
    <location>
        <begin position="1039"/>
        <end position="1110"/>
    </location>
</feature>
<dbReference type="GO" id="GO:0008234">
    <property type="term" value="F:cysteine-type peptidase activity"/>
    <property type="evidence" value="ECO:0007669"/>
    <property type="project" value="UniProtKB-KW"/>
</dbReference>
<evidence type="ECO:0000256" key="4">
    <source>
        <dbReference type="SAM" id="MobiDB-lite"/>
    </source>
</evidence>
<feature type="region of interest" description="Disordered" evidence="4">
    <location>
        <begin position="1263"/>
        <end position="1297"/>
    </location>
</feature>
<name>A0A7Z0QKR3_9BRAD</name>
<keyword evidence="1" id="KW-0645">Protease</keyword>
<evidence type="ECO:0000313" key="9">
    <source>
        <dbReference type="EMBL" id="UGX89485.1"/>
    </source>
</evidence>
<evidence type="ECO:0000256" key="2">
    <source>
        <dbReference type="ARBA" id="ARBA00022801"/>
    </source>
</evidence>
<evidence type="ECO:0000313" key="6">
    <source>
        <dbReference type="EMBL" id="MBO1869147.1"/>
    </source>
</evidence>
<dbReference type="EMBL" id="JAGEMI010000004">
    <property type="protein sequence ID" value="MBO1869147.1"/>
    <property type="molecule type" value="Genomic_DNA"/>
</dbReference>
<dbReference type="GO" id="GO:0000338">
    <property type="term" value="P:protein deneddylation"/>
    <property type="evidence" value="ECO:0007669"/>
    <property type="project" value="TreeGrafter"/>
</dbReference>
<feature type="region of interest" description="Disordered" evidence="4">
    <location>
        <begin position="1"/>
        <end position="62"/>
    </location>
</feature>
<evidence type="ECO:0000259" key="5">
    <source>
        <dbReference type="PROSITE" id="PS50600"/>
    </source>
</evidence>
<dbReference type="InterPro" id="IPR038765">
    <property type="entry name" value="Papain-like_cys_pep_sf"/>
</dbReference>
<reference evidence="6" key="3">
    <citation type="submission" date="2021-03" db="EMBL/GenBank/DDBJ databases">
        <title>Whole Genome Sequence of Bradyrhizobium sp. Strain 144S4.</title>
        <authorList>
            <person name="Bromfield E.S.P."/>
            <person name="Cloutier S."/>
        </authorList>
    </citation>
    <scope>NUCLEOTIDE SEQUENCE [LARGE SCALE GENOMIC DNA]</scope>
    <source>
        <strain evidence="6">144S4</strain>
    </source>
</reference>
<feature type="compositionally biased region" description="Low complexity" evidence="4">
    <location>
        <begin position="21"/>
        <end position="31"/>
    </location>
</feature>
<dbReference type="EMBL" id="JACBFH010000002">
    <property type="protein sequence ID" value="NYY96309.1"/>
    <property type="molecule type" value="Genomic_DNA"/>
</dbReference>
<organism evidence="7">
    <name type="scientific">Bradyrhizobium barranii subsp. barranii</name>
    <dbReference type="NCBI Taxonomy" id="2823807"/>
    <lineage>
        <taxon>Bacteria</taxon>
        <taxon>Pseudomonadati</taxon>
        <taxon>Pseudomonadota</taxon>
        <taxon>Alphaproteobacteria</taxon>
        <taxon>Hyphomicrobiales</taxon>
        <taxon>Nitrobacteraceae</taxon>
        <taxon>Bradyrhizobium</taxon>
        <taxon>Bradyrhizobium barranii</taxon>
    </lineage>
</organism>
<dbReference type="GO" id="GO:0019784">
    <property type="term" value="F:deNEDDylase activity"/>
    <property type="evidence" value="ECO:0007669"/>
    <property type="project" value="InterPro"/>
</dbReference>
<dbReference type="PANTHER" id="PTHR46468:SF1">
    <property type="entry name" value="SENTRIN-SPECIFIC PROTEASE 8"/>
    <property type="match status" value="1"/>
</dbReference>
<keyword evidence="8" id="KW-0614">Plasmid</keyword>
<evidence type="ECO:0000313" key="10">
    <source>
        <dbReference type="Proteomes" id="UP000564836"/>
    </source>
</evidence>
<feature type="compositionally biased region" description="Basic and acidic residues" evidence="4">
    <location>
        <begin position="1087"/>
        <end position="1097"/>
    </location>
</feature>
<feature type="region of interest" description="Disordered" evidence="4">
    <location>
        <begin position="307"/>
        <end position="332"/>
    </location>
</feature>
<gene>
    <name evidence="9" type="ORF">G6321_00000225</name>
    <name evidence="7" type="ORF">G6321_50360</name>
    <name evidence="8" type="ORF">J4G43_052665</name>
    <name evidence="6" type="ORF">J4G43_53090</name>
</gene>
<evidence type="ECO:0000313" key="7">
    <source>
        <dbReference type="EMBL" id="NYY96309.1"/>
    </source>
</evidence>
<keyword evidence="3" id="KW-0788">Thiol protease</keyword>
<reference evidence="7" key="2">
    <citation type="submission" date="2020-06" db="EMBL/GenBank/DDBJ databases">
        <title>Whole Genome Sequence of Bradyrhizobium sp. Strain 323S2.</title>
        <authorList>
            <person name="Bromfield E.S.P."/>
        </authorList>
    </citation>
    <scope>NUCLEOTIDE SEQUENCE [LARGE SCALE GENOMIC DNA]</scope>
    <source>
        <strain evidence="7">323S2</strain>
    </source>
</reference>
<evidence type="ECO:0000313" key="11">
    <source>
        <dbReference type="Proteomes" id="UP000664702"/>
    </source>
</evidence>
<dbReference type="Proteomes" id="UP000664702">
    <property type="component" value="Plasmid pBb144S4a"/>
</dbReference>
<feature type="domain" description="Ubiquitin-like protease family profile" evidence="5">
    <location>
        <begin position="1524"/>
        <end position="1687"/>
    </location>
</feature>
<feature type="compositionally biased region" description="Basic and acidic residues" evidence="4">
    <location>
        <begin position="1048"/>
        <end position="1065"/>
    </location>
</feature>
<sequence length="1718" mass="186067">MDFPSTKRVREQSDSTGPQESSPAAPSAAAATFERQLSEIGSSGEGDGAMPAASTPQPAQSKGILRRLSKSPLYSQDAPLIFGLEKALIKGGAAKGTAQNNLYSLRSFGQWLFANNKDPIAARLDDEESLTVDARVFEKRPATLLRAIDHLRTSRSTGGIVPIAGRTELHPYPQDAALIEEYKNDAATDTGKKDASKNATALRSFSDYLRENSKKGIAARLSDEALDGDVKSYKRAPGADSRIGAALAHLRKSQAGAKAMELERHIDSEDAALKESRQVGDAAAQHSSSQKAGSWPEELLPAEGHDQNLLLGPMDEPGPPSSAPQPAQSTGVAIGHKKRPLHSEDVPLIAGFEEALRNGSAAERTVRNYLSSLRSFGQRLYANNKKSIFARLDDEESLTADARELFEKRPATLLRAIDHLRTSRSTGGIVPIAGRTELHPYPQDAALIEEYKNEAATDTGKKEEARRDATALRSFSDYLRENNKKGIAGRLSGKALDGDVKSYKKDAGADSRIGAALAHLRKSQVGPKAMELERHIDPEDAAVMESRQVGDAAAQHSAWQKAGSWPEELLPAEGHDQNLLLGPMDEPGASSSAPQPAQSTGILIGHDKQPLHTEDAPLISGLEEALRNGNAAERTARGYVRTLLSFGHWLFANNKDPIAARLDDEKSLTADAREFIGKGNPLRLLAAIVHLRTSQSTGGVVRIAGRTELHPYPQDAALIEEYKNEAATDTGKKDASRKDATALRSFSDYLRDNNRPGIAAGLGTSFDGDVESYRKVAGADSRIGAALARLRKSQAGAEAMEHERHIDPEEAALRESRRVGDAAAQHIASQKGGSWPEELLPAEGHDQDLLLGLMDEPGPSSSAPQSAQSTWIVIGKRKQPLYSVDAPLISGLERALIKGGFSKSAAEQHGGSLRSFSRWLFAKEKPSIRDRLDNKSLTDGGEVLEFIGEGNPKRLVQAIDYLRTLRSTGEVPISRRAKLNPHPQNVAFINPEDTVLMEPRRVDAAAAQHSASQETGRRPEELPAEGRDQDLLLGLMDEPRSSSSLEPAARHDQAPDPGEPDRQQSPDEPMAALARSNRLPSEEVLINDEHDTAELRPAKRQRTLNNPQGVAGERQLSEIANSGGQPTPAPTHQQGTSSWETQPMLLRSGYEDVTAPHSVATYVGDAAAQHSARQRAVSRPLVLPEGYDQDLRLMVEDGPSWPEVPPEQAQDIVQAGQEPAWPTVEAAPTHSARARSNTYGGIEVSFNPNSPASFELRDNAWSPAPGFPPPFAGPVPGHHQGAQQLGSPQGLSPVSAHSDDDALAWLSEELARQMQEPASPSTARAQDLYRGFEALLDPDAAELDDSAHFAPAPSARARSDTYGGLEVSFNPNSPASFELRDNAWSRAPGFPPPSAGPVPGHHQGARQLGSPQGLSPVSAHSDDDALAWLSEELARQMQEPASPSTAGAQDLYRGFGALLDPDAAELDDSAHFAPAPSARARSDTYDGLPLVDLTAPAPSPLRDDIVRRFPITSSDAQIGALNPIALSHNRGLVLEDTEWLGDEHILRDYQLQELDLQRSDSDLAARTRFVDPLEALRLRLGAESDVLRVFHRIVHDRRDNDTADFLLLPVNDASATDRGRHWSLLFVDRSNRQWPVAYHYDSYGRYNETHARQLAERLNIALQPAGMAQQQNTYDCGVFVVDGTRELVRQLAQGREPDQLNLSNVVANRQALQARLRG</sequence>
<accession>A0A7Z0QKR3</accession>